<sequence length="810" mass="88468" precursor="true">MRFHVLNALLLCSAVSAVASDPALTVITPRGVQRGAEHVLTFSGARLQDAEEILFYEPGFEVVKIEPDAKNANIVRATVKVAPDVELGEKTAQVRTKTGVSDYRTFFVGALPAVAEKEPNTEFSEPQAIEQGVTVEGVIQNEDVDYFVVEAKKGQRLSVEVEGMRFGQTLFDPYIAILDKERFELSAVDDSPLVRQDAVTSIIVPEDGQYTIEMRESGYGGNGNCRYRLHVGQFPRPVAVFPAGGQAGEEVEFTFIGDAEGPIKQKVKLPADGTTEMQIFAQDDRGISPSGHTVRVSPDPDAFETEPNNSLNEAAVVVFPSTFNGVLDKEGDHDYYKFTAKKGQTYEVECYGRRIRTGIDPVMHIFRVKDGKALSGNDDSRGPDSYIRFAVPEDGEYAVRIMDHLNRGGADFVYRVEFQPVEPKLTLGIPRVRRYSQDRQRIYVAKGNRFGTIISASRANFGGELVLEDLELPAGINMVASPMPSNLNTMPVMFEAAADAPLGGALVDFRARLNDESKNISGGFENRADFVIAQPGQSLYAWKDVNRLPVVVVDELPYTIEIVQPKVPIVRNGSMQLKVVATKKEGWDEEIVVQFPFRPPGLGATTSVKMPKGKNEVLYPLSANANAAIGKWPVYALAYANVGGNAFAASQMATLEIAEPYLNLALQRATVELGQETEIVAEVSILKDLAAPATVQLLGLPHKITAEPLQVTKDTKELIFHVKTAPDSPAGNHKNIFCSVVVTENNEPITHARVGGTELRVDKPLPKPVVAAPKKEVAKPKPEAPKPPAEKRLTRLEKLRLEAKQAAGTP</sequence>
<evidence type="ECO:0000256" key="1">
    <source>
        <dbReference type="SAM" id="MobiDB-lite"/>
    </source>
</evidence>
<dbReference type="GO" id="GO:0006508">
    <property type="term" value="P:proteolysis"/>
    <property type="evidence" value="ECO:0007669"/>
    <property type="project" value="UniProtKB-KW"/>
</dbReference>
<dbReference type="AlphaFoldDB" id="A0A1P8WIX8"/>
<feature type="compositionally biased region" description="Basic and acidic residues" evidence="1">
    <location>
        <begin position="773"/>
        <end position="794"/>
    </location>
</feature>
<evidence type="ECO:0000256" key="2">
    <source>
        <dbReference type="SAM" id="SignalP"/>
    </source>
</evidence>
<dbReference type="Pfam" id="PF04151">
    <property type="entry name" value="PPC"/>
    <property type="match status" value="1"/>
</dbReference>
<dbReference type="InterPro" id="IPR007280">
    <property type="entry name" value="Peptidase_C_arc/bac"/>
</dbReference>
<feature type="region of interest" description="Disordered" evidence="1">
    <location>
        <begin position="765"/>
        <end position="794"/>
    </location>
</feature>
<keyword evidence="5" id="KW-1185">Reference proteome</keyword>
<reference evidence="4 5" key="1">
    <citation type="journal article" date="2016" name="Front. Microbiol.">
        <title>Fuerstia marisgermanicae gen. nov., sp. nov., an Unusual Member of the Phylum Planctomycetes from the German Wadden Sea.</title>
        <authorList>
            <person name="Kohn T."/>
            <person name="Heuer A."/>
            <person name="Jogler M."/>
            <person name="Vollmers J."/>
            <person name="Boedeker C."/>
            <person name="Bunk B."/>
            <person name="Rast P."/>
            <person name="Borchert D."/>
            <person name="Glockner I."/>
            <person name="Freese H.M."/>
            <person name="Klenk H.P."/>
            <person name="Overmann J."/>
            <person name="Kaster A.K."/>
            <person name="Rohde M."/>
            <person name="Wiegand S."/>
            <person name="Jogler C."/>
        </authorList>
    </citation>
    <scope>NUCLEOTIDE SEQUENCE [LARGE SCALE GENOMIC DNA]</scope>
    <source>
        <strain evidence="4 5">NH11</strain>
    </source>
</reference>
<evidence type="ECO:0000313" key="4">
    <source>
        <dbReference type="EMBL" id="APZ93997.1"/>
    </source>
</evidence>
<feature type="region of interest" description="Disordered" evidence="1">
    <location>
        <begin position="285"/>
        <end position="307"/>
    </location>
</feature>
<dbReference type="KEGG" id="fmr:Fuma_03615"/>
<proteinExistence type="predicted"/>
<dbReference type="GO" id="GO:0008233">
    <property type="term" value="F:peptidase activity"/>
    <property type="evidence" value="ECO:0007669"/>
    <property type="project" value="UniProtKB-KW"/>
</dbReference>
<evidence type="ECO:0000259" key="3">
    <source>
        <dbReference type="Pfam" id="PF04151"/>
    </source>
</evidence>
<protein>
    <submittedName>
        <fullName evidence="4">Putative subtilase-type serine protease</fullName>
        <ecNumber evidence="4">3.4.21.-</ecNumber>
    </submittedName>
</protein>
<name>A0A1P8WIX8_9PLAN</name>
<keyword evidence="2" id="KW-0732">Signal</keyword>
<dbReference type="SUPFAM" id="SSF89260">
    <property type="entry name" value="Collagen-binding domain"/>
    <property type="match status" value="1"/>
</dbReference>
<gene>
    <name evidence="4" type="ORF">Fuma_03615</name>
</gene>
<keyword evidence="4" id="KW-0645">Protease</keyword>
<dbReference type="EC" id="3.4.21.-" evidence="4"/>
<feature type="chain" id="PRO_5013134475" evidence="2">
    <location>
        <begin position="20"/>
        <end position="810"/>
    </location>
</feature>
<feature type="domain" description="Peptidase C-terminal archaeal/bacterial" evidence="3">
    <location>
        <begin position="333"/>
        <end position="401"/>
    </location>
</feature>
<dbReference type="Proteomes" id="UP000187735">
    <property type="component" value="Chromosome"/>
</dbReference>
<evidence type="ECO:0000313" key="5">
    <source>
        <dbReference type="Proteomes" id="UP000187735"/>
    </source>
</evidence>
<dbReference type="OrthoDB" id="237792at2"/>
<accession>A0A1P8WIX8</accession>
<dbReference type="RefSeq" id="WP_077025369.1">
    <property type="nucleotide sequence ID" value="NZ_CP017641.1"/>
</dbReference>
<feature type="signal peptide" evidence="2">
    <location>
        <begin position="1"/>
        <end position="19"/>
    </location>
</feature>
<dbReference type="InterPro" id="IPR013783">
    <property type="entry name" value="Ig-like_fold"/>
</dbReference>
<dbReference type="EMBL" id="CP017641">
    <property type="protein sequence ID" value="APZ93997.1"/>
    <property type="molecule type" value="Genomic_DNA"/>
</dbReference>
<organism evidence="4 5">
    <name type="scientific">Fuerstiella marisgermanici</name>
    <dbReference type="NCBI Taxonomy" id="1891926"/>
    <lineage>
        <taxon>Bacteria</taxon>
        <taxon>Pseudomonadati</taxon>
        <taxon>Planctomycetota</taxon>
        <taxon>Planctomycetia</taxon>
        <taxon>Planctomycetales</taxon>
        <taxon>Planctomycetaceae</taxon>
        <taxon>Fuerstiella</taxon>
    </lineage>
</organism>
<dbReference type="STRING" id="1891926.Fuma_03615"/>
<dbReference type="Gene3D" id="2.60.40.10">
    <property type="entry name" value="Immunoglobulins"/>
    <property type="match status" value="1"/>
</dbReference>
<keyword evidence="4" id="KW-0378">Hydrolase</keyword>
<dbReference type="Gene3D" id="2.60.120.380">
    <property type="match status" value="2"/>
</dbReference>